<dbReference type="AlphaFoldDB" id="X1JMD9"/>
<accession>X1JMD9</accession>
<sequence>MNRFFPEVFLHKIVNEAAKIFTIDFGQRFAVEKLDELVDVPFLHTKRGLGYPHADAFQILLKEFLAFFIQLPILI</sequence>
<reference evidence="1" key="1">
    <citation type="journal article" date="2014" name="Front. Microbiol.">
        <title>High frequency of phylogenetically diverse reductive dehalogenase-homologous genes in deep subseafloor sedimentary metagenomes.</title>
        <authorList>
            <person name="Kawai M."/>
            <person name="Futagami T."/>
            <person name="Toyoda A."/>
            <person name="Takaki Y."/>
            <person name="Nishi S."/>
            <person name="Hori S."/>
            <person name="Arai W."/>
            <person name="Tsubouchi T."/>
            <person name="Morono Y."/>
            <person name="Uchiyama I."/>
            <person name="Ito T."/>
            <person name="Fujiyama A."/>
            <person name="Inagaki F."/>
            <person name="Takami H."/>
        </authorList>
    </citation>
    <scope>NUCLEOTIDE SEQUENCE</scope>
    <source>
        <strain evidence="1">Expedition CK06-06</strain>
    </source>
</reference>
<protein>
    <submittedName>
        <fullName evidence="1">Uncharacterized protein</fullName>
    </submittedName>
</protein>
<proteinExistence type="predicted"/>
<evidence type="ECO:0000313" key="1">
    <source>
        <dbReference type="EMBL" id="GAH95911.1"/>
    </source>
</evidence>
<name>X1JMD9_9ZZZZ</name>
<dbReference type="EMBL" id="BARV01001413">
    <property type="protein sequence ID" value="GAH95911.1"/>
    <property type="molecule type" value="Genomic_DNA"/>
</dbReference>
<comment type="caution">
    <text evidence="1">The sequence shown here is derived from an EMBL/GenBank/DDBJ whole genome shotgun (WGS) entry which is preliminary data.</text>
</comment>
<organism evidence="1">
    <name type="scientific">marine sediment metagenome</name>
    <dbReference type="NCBI Taxonomy" id="412755"/>
    <lineage>
        <taxon>unclassified sequences</taxon>
        <taxon>metagenomes</taxon>
        <taxon>ecological metagenomes</taxon>
    </lineage>
</organism>
<gene>
    <name evidence="1" type="ORF">S06H3_04121</name>
</gene>